<proteinExistence type="predicted"/>
<sequence>MQTMDYVTANNTNDTSGNNLKNARDLFIGGYSGKGGGNAFW</sequence>
<gene>
    <name evidence="1" type="ORF">NCTC10132_01182</name>
</gene>
<dbReference type="KEGG" id="medw:NCTC10132_01182"/>
<evidence type="ECO:0000313" key="2">
    <source>
        <dbReference type="Proteomes" id="UP000257559"/>
    </source>
</evidence>
<evidence type="ECO:0000313" key="1">
    <source>
        <dbReference type="EMBL" id="SYV97813.1"/>
    </source>
</evidence>
<accession>A0A3B0QDL0</accession>
<name>A0A3B0QDL0_9BACT</name>
<organism evidence="1 2">
    <name type="scientific">Mycoplasmopsis edwardii</name>
    <dbReference type="NCBI Taxonomy" id="53558"/>
    <lineage>
        <taxon>Bacteria</taxon>
        <taxon>Bacillati</taxon>
        <taxon>Mycoplasmatota</taxon>
        <taxon>Mycoplasmoidales</taxon>
        <taxon>Metamycoplasmataceae</taxon>
        <taxon>Mycoplasmopsis</taxon>
    </lineage>
</organism>
<reference evidence="2" key="1">
    <citation type="submission" date="2018-06" db="EMBL/GenBank/DDBJ databases">
        <authorList>
            <consortium name="Pathogen Informatics"/>
        </authorList>
    </citation>
    <scope>NUCLEOTIDE SEQUENCE [LARGE SCALE GENOMIC DNA]</scope>
    <source>
        <strain evidence="2">NCTC10132</strain>
    </source>
</reference>
<dbReference type="AlphaFoldDB" id="A0A3B0QDL0"/>
<dbReference type="EMBL" id="LS991951">
    <property type="protein sequence ID" value="SYV97813.1"/>
    <property type="molecule type" value="Genomic_DNA"/>
</dbReference>
<protein>
    <submittedName>
        <fullName evidence="1">Uncharacterized protein</fullName>
    </submittedName>
</protein>
<feature type="non-terminal residue" evidence="1">
    <location>
        <position position="41"/>
    </location>
</feature>
<keyword evidence="2" id="KW-1185">Reference proteome</keyword>
<dbReference type="Proteomes" id="UP000257559">
    <property type="component" value="Chromosome"/>
</dbReference>